<keyword evidence="3" id="KW-1185">Reference proteome</keyword>
<gene>
    <name evidence="2" type="ORF">Fmac_012777</name>
</gene>
<organism evidence="2 3">
    <name type="scientific">Flemingia macrophylla</name>
    <dbReference type="NCBI Taxonomy" id="520843"/>
    <lineage>
        <taxon>Eukaryota</taxon>
        <taxon>Viridiplantae</taxon>
        <taxon>Streptophyta</taxon>
        <taxon>Embryophyta</taxon>
        <taxon>Tracheophyta</taxon>
        <taxon>Spermatophyta</taxon>
        <taxon>Magnoliopsida</taxon>
        <taxon>eudicotyledons</taxon>
        <taxon>Gunneridae</taxon>
        <taxon>Pentapetalae</taxon>
        <taxon>rosids</taxon>
        <taxon>fabids</taxon>
        <taxon>Fabales</taxon>
        <taxon>Fabaceae</taxon>
        <taxon>Papilionoideae</taxon>
        <taxon>50 kb inversion clade</taxon>
        <taxon>NPAAA clade</taxon>
        <taxon>indigoferoid/millettioid clade</taxon>
        <taxon>Phaseoleae</taxon>
        <taxon>Flemingia</taxon>
    </lineage>
</organism>
<keyword evidence="1" id="KW-0472">Membrane</keyword>
<reference evidence="2 3" key="1">
    <citation type="submission" date="2024-08" db="EMBL/GenBank/DDBJ databases">
        <title>Insights into the chromosomal genome structure of Flemingia macrophylla.</title>
        <authorList>
            <person name="Ding Y."/>
            <person name="Zhao Y."/>
            <person name="Bi W."/>
            <person name="Wu M."/>
            <person name="Zhao G."/>
            <person name="Gong Y."/>
            <person name="Li W."/>
            <person name="Zhang P."/>
        </authorList>
    </citation>
    <scope>NUCLEOTIDE SEQUENCE [LARGE SCALE GENOMIC DNA]</scope>
    <source>
        <strain evidence="2">DYQJB</strain>
        <tissue evidence="2">Leaf</tissue>
    </source>
</reference>
<comment type="caution">
    <text evidence="2">The sequence shown here is derived from an EMBL/GenBank/DDBJ whole genome shotgun (WGS) entry which is preliminary data.</text>
</comment>
<dbReference type="EMBL" id="JBGMDY010000004">
    <property type="protein sequence ID" value="KAL2338331.1"/>
    <property type="molecule type" value="Genomic_DNA"/>
</dbReference>
<accession>A0ABD1MR95</accession>
<keyword evidence="1" id="KW-1133">Transmembrane helix</keyword>
<feature type="transmembrane region" description="Helical" evidence="1">
    <location>
        <begin position="52"/>
        <end position="72"/>
    </location>
</feature>
<dbReference type="Proteomes" id="UP001603857">
    <property type="component" value="Unassembled WGS sequence"/>
</dbReference>
<evidence type="ECO:0000256" key="1">
    <source>
        <dbReference type="SAM" id="Phobius"/>
    </source>
</evidence>
<proteinExistence type="predicted"/>
<keyword evidence="1" id="KW-0812">Transmembrane</keyword>
<dbReference type="AlphaFoldDB" id="A0ABD1MR95"/>
<name>A0ABD1MR95_9FABA</name>
<protein>
    <submittedName>
        <fullName evidence="2">Uncharacterized protein</fullName>
    </submittedName>
</protein>
<sequence>MHRSSSVSRESGELLVDISDSHILPLPIHHSLSDVTKKEITLNGKPPIDKTIHLIPLVLLVCALILIIDFYARD</sequence>
<evidence type="ECO:0000313" key="2">
    <source>
        <dbReference type="EMBL" id="KAL2338331.1"/>
    </source>
</evidence>
<evidence type="ECO:0000313" key="3">
    <source>
        <dbReference type="Proteomes" id="UP001603857"/>
    </source>
</evidence>